<feature type="transmembrane region" description="Helical" evidence="2">
    <location>
        <begin position="566"/>
        <end position="585"/>
    </location>
</feature>
<evidence type="ECO:0000313" key="3">
    <source>
        <dbReference type="EMBL" id="MQP13747.1"/>
    </source>
</evidence>
<feature type="transmembrane region" description="Helical" evidence="2">
    <location>
        <begin position="501"/>
        <end position="524"/>
    </location>
</feature>
<protein>
    <submittedName>
        <fullName evidence="3">Efflux RND transporter permease subunit</fullName>
    </submittedName>
</protein>
<dbReference type="GO" id="GO:0042910">
    <property type="term" value="F:xenobiotic transmembrane transporter activity"/>
    <property type="evidence" value="ECO:0007669"/>
    <property type="project" value="TreeGrafter"/>
</dbReference>
<evidence type="ECO:0000256" key="2">
    <source>
        <dbReference type="SAM" id="Phobius"/>
    </source>
</evidence>
<name>A0A6G1VJR8_9BACT</name>
<dbReference type="SUPFAM" id="SSF82714">
    <property type="entry name" value="Multidrug efflux transporter AcrB TolC docking domain, DN and DC subdomains"/>
    <property type="match status" value="1"/>
</dbReference>
<keyword evidence="2" id="KW-0812">Transmembrane</keyword>
<comment type="caution">
    <text evidence="3">The sequence shown here is derived from an EMBL/GenBank/DDBJ whole genome shotgun (WGS) entry which is preliminary data.</text>
</comment>
<feature type="transmembrane region" description="Helical" evidence="2">
    <location>
        <begin position="469"/>
        <end position="489"/>
    </location>
</feature>
<feature type="transmembrane region" description="Helical" evidence="2">
    <location>
        <begin position="892"/>
        <end position="909"/>
    </location>
</feature>
<dbReference type="AlphaFoldDB" id="A0A6G1VJR8"/>
<gene>
    <name evidence="3" type="ORF">F7D25_04825</name>
</gene>
<feature type="transmembrane region" description="Helical" evidence="2">
    <location>
        <begin position="916"/>
        <end position="936"/>
    </location>
</feature>
<keyword evidence="2" id="KW-1133">Transmembrane helix</keyword>
<feature type="region of interest" description="Disordered" evidence="1">
    <location>
        <begin position="1"/>
        <end position="22"/>
    </location>
</feature>
<dbReference type="SUPFAM" id="SSF82866">
    <property type="entry name" value="Multidrug efflux transporter AcrB transmembrane domain"/>
    <property type="match status" value="2"/>
</dbReference>
<accession>A0A6G1VJR8</accession>
<feature type="transmembrane region" description="Helical" evidence="2">
    <location>
        <begin position="942"/>
        <end position="965"/>
    </location>
</feature>
<dbReference type="Gene3D" id="3.30.70.1430">
    <property type="entry name" value="Multidrug efflux transporter AcrB pore domain"/>
    <property type="match status" value="2"/>
</dbReference>
<dbReference type="Pfam" id="PF00873">
    <property type="entry name" value="ACR_tran"/>
    <property type="match status" value="1"/>
</dbReference>
<dbReference type="PANTHER" id="PTHR32063:SF18">
    <property type="entry name" value="CATION EFFLUX SYSTEM PROTEIN"/>
    <property type="match status" value="1"/>
</dbReference>
<evidence type="ECO:0000313" key="4">
    <source>
        <dbReference type="Proteomes" id="UP000477980"/>
    </source>
</evidence>
<reference evidence="3 4" key="1">
    <citation type="submission" date="2019-09" db="EMBL/GenBank/DDBJ databases">
        <title>Distinct polysaccharide growth profiles of human intestinal Prevotella copri isolates.</title>
        <authorList>
            <person name="Fehlner-Peach H."/>
            <person name="Magnabosco C."/>
            <person name="Raghavan V."/>
            <person name="Scher J.U."/>
            <person name="Tett A."/>
            <person name="Cox L.M."/>
            <person name="Gottsegen C."/>
            <person name="Watters A."/>
            <person name="Wiltshire- Gordon J.D."/>
            <person name="Segata N."/>
            <person name="Bonneau R."/>
            <person name="Littman D.R."/>
        </authorList>
    </citation>
    <scope>NUCLEOTIDE SEQUENCE [LARGE SCALE GENOMIC DNA]</scope>
    <source>
        <strain evidence="4">iAA917</strain>
    </source>
</reference>
<dbReference type="InterPro" id="IPR001036">
    <property type="entry name" value="Acrflvin-R"/>
</dbReference>
<feature type="transmembrane region" description="Helical" evidence="2">
    <location>
        <begin position="425"/>
        <end position="448"/>
    </location>
</feature>
<dbReference type="Gene3D" id="3.30.70.1320">
    <property type="entry name" value="Multidrug efflux transporter AcrB pore domain like"/>
    <property type="match status" value="1"/>
</dbReference>
<dbReference type="GO" id="GO:0005886">
    <property type="term" value="C:plasma membrane"/>
    <property type="evidence" value="ECO:0007669"/>
    <property type="project" value="TreeGrafter"/>
</dbReference>
<proteinExistence type="predicted"/>
<dbReference type="EMBL" id="VZAH01000047">
    <property type="protein sequence ID" value="MQP13747.1"/>
    <property type="molecule type" value="Genomic_DNA"/>
</dbReference>
<dbReference type="Gene3D" id="3.30.70.1440">
    <property type="entry name" value="Multidrug efflux transporter AcrB pore domain"/>
    <property type="match status" value="1"/>
</dbReference>
<dbReference type="InterPro" id="IPR027463">
    <property type="entry name" value="AcrB_DN_DC_subdom"/>
</dbReference>
<feature type="transmembrane region" description="Helical" evidence="2">
    <location>
        <begin position="994"/>
        <end position="1010"/>
    </location>
</feature>
<keyword evidence="2" id="KW-0472">Membrane</keyword>
<feature type="transmembrane region" description="Helical" evidence="2">
    <location>
        <begin position="51"/>
        <end position="72"/>
    </location>
</feature>
<sequence>MNQDKNQDTNKPRIPQKDTALHDHIKARITRKPNRIIKRSFIESAMCNHNIVMLLMGMLVFVGILGICIMPKQEMPQFTIRQGACVAVYPGATSDEVEERVAKPLENFIFGYKEVNKKKTYTQSKDGMLIVFLELNDDVEDRDAFWSKFKHGLQAFKASLPSGVLALQAVDDIADTSALLITMESKQKTYRELNTYIDRLKDRLRRIDAISNLRTYGLENEQISIYLDQNKLAKYGIGSYKVLNQLALQGFTTMSGNLELGNLNLPIHITDSYNNERDVAEQIVYSDPKGNIVRLKDIAQIRREYPKLSKYIKSNGNKCVLLSIEMRPGNDIVKMGKDVHQAMDEFEQTLPDDVHINTITDQSKVVSESVLNFLRELLISVISVIIVVILLMPRRVAEVSALSIPITIFSSLGIFYLFGMELNTVTLAALIVTLGMVVDDSVVIIDNYMEKLGHGMSRWHAAIAAPREFFMSVLSATLSISLTFFPFLFTMRGDMGDFVKSFPWAMFIILSISLTVSLLLTPYLQYRVIHKGISSQPTPNARKKPLDYLQMGYTWLLKHCFASPRITLIVGVVLVSIGAVIFVNLPQRMMPIAERNQFAVEFYLPNGTTADRTAQVADSMAHILQRDSQVTAVTTFIGQGSPRFHTTYAPQIGGPNFAQFIVNTVDNGATEEVLDRYADRYSNYFPDCYIRFKQMDYNNASYPIEVRVSGDSISDLKAAARKIAACMHQIEGINLIRTNFEEPLPGIRVTPDATEANRLGVNKTLLSADLAIHFGDGIPMSTLWEGDYPVKMVLKSENDSDLANEYIPVMGGTSSVPLRQLAKISPDWHDGCIVRRNGIRTISIVGEPMRGYNANQLSNKLKEKISKLPLGTDLDWEIGGMAEKDGETMPQVISGVLVAVLIIFFILLFHFKRISLALVNLSSMSLCIFGAAIGLLITGFDVSITCILGVVSLMGILVRNGIIMLDYAEELRRDKGLSVRDAAFQAGERRMRPIFLTSAAASVGVLPMMIENNTLWSPMGAVIFFGTLISMVLIATILPVLYWIVFDKHGKYSLRKKTSSPAEKASSTENKF</sequence>
<dbReference type="SUPFAM" id="SSF82693">
    <property type="entry name" value="Multidrug efflux transporter AcrB pore domain, PN1, PN2, PC1 and PC2 subdomains"/>
    <property type="match status" value="3"/>
</dbReference>
<feature type="transmembrane region" description="Helical" evidence="2">
    <location>
        <begin position="399"/>
        <end position="419"/>
    </location>
</feature>
<dbReference type="Gene3D" id="3.30.2090.10">
    <property type="entry name" value="Multidrug efflux transporter AcrB TolC docking domain, DN and DC subdomains"/>
    <property type="match status" value="2"/>
</dbReference>
<dbReference type="OrthoDB" id="9798415at2"/>
<dbReference type="RefSeq" id="WP_153091391.1">
    <property type="nucleotide sequence ID" value="NZ_VZAH01000047.1"/>
</dbReference>
<organism evidence="3 4">
    <name type="scientific">Segatella copri</name>
    <dbReference type="NCBI Taxonomy" id="165179"/>
    <lineage>
        <taxon>Bacteria</taxon>
        <taxon>Pseudomonadati</taxon>
        <taxon>Bacteroidota</taxon>
        <taxon>Bacteroidia</taxon>
        <taxon>Bacteroidales</taxon>
        <taxon>Prevotellaceae</taxon>
        <taxon>Segatella</taxon>
    </lineage>
</organism>
<dbReference type="PANTHER" id="PTHR32063">
    <property type="match status" value="1"/>
</dbReference>
<feature type="transmembrane region" description="Helical" evidence="2">
    <location>
        <begin position="1022"/>
        <end position="1046"/>
    </location>
</feature>
<dbReference type="PRINTS" id="PR00702">
    <property type="entry name" value="ACRIFLAVINRP"/>
</dbReference>
<evidence type="ECO:0000256" key="1">
    <source>
        <dbReference type="SAM" id="MobiDB-lite"/>
    </source>
</evidence>
<dbReference type="Proteomes" id="UP000477980">
    <property type="component" value="Unassembled WGS sequence"/>
</dbReference>
<feature type="transmembrane region" description="Helical" evidence="2">
    <location>
        <begin position="373"/>
        <end position="392"/>
    </location>
</feature>
<dbReference type="Gene3D" id="1.20.1640.10">
    <property type="entry name" value="Multidrug efflux transporter AcrB transmembrane domain"/>
    <property type="match status" value="2"/>
</dbReference>